<keyword evidence="4" id="KW-1185">Reference proteome</keyword>
<dbReference type="OrthoDB" id="9810906at2"/>
<reference evidence="3 4" key="1">
    <citation type="submission" date="2018-06" db="EMBL/GenBank/DDBJ databases">
        <authorList>
            <consortium name="Pathogen Informatics"/>
            <person name="Doyle S."/>
        </authorList>
    </citation>
    <scope>NUCLEOTIDE SEQUENCE [LARGE SCALE GENOMIC DNA]</scope>
    <source>
        <strain evidence="3 4">NCTC11087</strain>
    </source>
</reference>
<protein>
    <submittedName>
        <fullName evidence="3">Poly-gamma-glutamate synthesis protein</fullName>
    </submittedName>
</protein>
<dbReference type="GeneID" id="77462108"/>
<gene>
    <name evidence="3" type="primary">capA</name>
    <name evidence="3" type="ORF">NCTC11087_01144</name>
</gene>
<accession>A0A380LK10</accession>
<evidence type="ECO:0000259" key="2">
    <source>
        <dbReference type="SMART" id="SM00854"/>
    </source>
</evidence>
<evidence type="ECO:0000256" key="1">
    <source>
        <dbReference type="ARBA" id="ARBA00005662"/>
    </source>
</evidence>
<dbReference type="InterPro" id="IPR052169">
    <property type="entry name" value="CW_Biosynth-Accessory"/>
</dbReference>
<name>A0A380LK10_9FIRM</name>
<dbReference type="Pfam" id="PF09587">
    <property type="entry name" value="PGA_cap"/>
    <property type="match status" value="1"/>
</dbReference>
<dbReference type="PANTHER" id="PTHR33393:SF12">
    <property type="entry name" value="CAPSULE BIOSYNTHESIS PROTEIN CAPA"/>
    <property type="match status" value="1"/>
</dbReference>
<dbReference type="PANTHER" id="PTHR33393">
    <property type="entry name" value="POLYGLUTAMINE SYNTHESIS ACCESSORY PROTEIN RV0574C-RELATED"/>
    <property type="match status" value="1"/>
</dbReference>
<dbReference type="AlphaFoldDB" id="A0A380LK10"/>
<proteinExistence type="inferred from homology"/>
<evidence type="ECO:0000313" key="3">
    <source>
        <dbReference type="EMBL" id="SUO04234.1"/>
    </source>
</evidence>
<dbReference type="EMBL" id="UHFX01000003">
    <property type="protein sequence ID" value="SUO04234.1"/>
    <property type="molecule type" value="Genomic_DNA"/>
</dbReference>
<dbReference type="InterPro" id="IPR029052">
    <property type="entry name" value="Metallo-depent_PP-like"/>
</dbReference>
<dbReference type="SMART" id="SM00854">
    <property type="entry name" value="PGA_cap"/>
    <property type="match status" value="1"/>
</dbReference>
<comment type="similarity">
    <text evidence="1">Belongs to the CapA family.</text>
</comment>
<dbReference type="InterPro" id="IPR019079">
    <property type="entry name" value="Capsule_synth_CapA"/>
</dbReference>
<evidence type="ECO:0000313" key="4">
    <source>
        <dbReference type="Proteomes" id="UP000255523"/>
    </source>
</evidence>
<dbReference type="CDD" id="cd07381">
    <property type="entry name" value="MPP_CapA"/>
    <property type="match status" value="1"/>
</dbReference>
<dbReference type="RefSeq" id="WP_022790382.1">
    <property type="nucleotide sequence ID" value="NZ_UHFX01000003.1"/>
</dbReference>
<organism evidence="3 4">
    <name type="scientific">Faecalicoccus pleomorphus</name>
    <dbReference type="NCBI Taxonomy" id="1323"/>
    <lineage>
        <taxon>Bacteria</taxon>
        <taxon>Bacillati</taxon>
        <taxon>Bacillota</taxon>
        <taxon>Erysipelotrichia</taxon>
        <taxon>Erysipelotrichales</taxon>
        <taxon>Erysipelotrichaceae</taxon>
        <taxon>Faecalicoccus</taxon>
    </lineage>
</organism>
<feature type="domain" description="Capsule synthesis protein CapA" evidence="2">
    <location>
        <begin position="59"/>
        <end position="306"/>
    </location>
</feature>
<dbReference type="SUPFAM" id="SSF56300">
    <property type="entry name" value="Metallo-dependent phosphatases"/>
    <property type="match status" value="1"/>
</dbReference>
<dbReference type="Gene3D" id="3.60.21.10">
    <property type="match status" value="1"/>
</dbReference>
<dbReference type="Proteomes" id="UP000255523">
    <property type="component" value="Unassembled WGS sequence"/>
</dbReference>
<sequence>MNRKKRVYLYLLAILVVLSVESSIVSGAVYFMRPKQETVKQETETKIEPKEEKGSSSFTFAGVGDNLIHQAIFSQYEMGVTDYDFKEDYALMKPYIEPADLSFINQETICAGEEFGLSHYPQFNGPTQILDAVANTGFDWLAASSNHSLDKGSDALLAELNYLHENYPDISVTGAYRSEEESNQYIVREVNGIKVGLLGYTYGLNGIPLPEDMPWLVELINEDQIQKDMEALSKISDVQIVSMHWGTEYHTEIEADQQALAQKMNEWGVEVIIGTHPHVIKPAEIIQGEKQDTLCYYSLGNFLSAQDTNEGMVGGMASFTLQYDFDTQETSFNDVKFTPTVMYYDPAFTTFKVMMIHDYNDDYIPTHYVASLGYDMSKAWIQNYVKEIMGSPEGIEVVVE</sequence>